<dbReference type="Proteomes" id="UP000268192">
    <property type="component" value="Chromosome"/>
</dbReference>
<name>A0A3S9B3K8_9HYPH</name>
<evidence type="ECO:0000256" key="1">
    <source>
        <dbReference type="SAM" id="Phobius"/>
    </source>
</evidence>
<keyword evidence="4" id="KW-1185">Reference proteome</keyword>
<organism evidence="3 4">
    <name type="scientific">Georhizobium profundi</name>
    <dbReference type="NCBI Taxonomy" id="2341112"/>
    <lineage>
        <taxon>Bacteria</taxon>
        <taxon>Pseudomonadati</taxon>
        <taxon>Pseudomonadota</taxon>
        <taxon>Alphaproteobacteria</taxon>
        <taxon>Hyphomicrobiales</taxon>
        <taxon>Rhizobiaceae</taxon>
        <taxon>Georhizobium</taxon>
    </lineage>
</organism>
<feature type="transmembrane region" description="Helical" evidence="1">
    <location>
        <begin position="39"/>
        <end position="60"/>
    </location>
</feature>
<protein>
    <submittedName>
        <fullName evidence="3">DUF1801 domain-containing protein</fullName>
    </submittedName>
</protein>
<reference evidence="3 4" key="1">
    <citation type="submission" date="2018-09" db="EMBL/GenBank/DDBJ databases">
        <title>Marinorhizobium profundi gen. nov., sp. nov., isolated from a deep-sea sediment sample from the New Britain Trench and proposal of Marinorhizobiaceae fam. nov. in the order Rhizobiales of the class Alphaproteobacteria.</title>
        <authorList>
            <person name="Cao J."/>
        </authorList>
    </citation>
    <scope>NUCLEOTIDE SEQUENCE [LARGE SCALE GENOMIC DNA]</scope>
    <source>
        <strain evidence="3 4">WS11</strain>
    </source>
</reference>
<dbReference type="SUPFAM" id="SSF159888">
    <property type="entry name" value="YdhG-like"/>
    <property type="match status" value="1"/>
</dbReference>
<dbReference type="EMBL" id="CP032509">
    <property type="protein sequence ID" value="AZN71538.1"/>
    <property type="molecule type" value="Genomic_DNA"/>
</dbReference>
<gene>
    <name evidence="3" type="ORF">D5400_09895</name>
</gene>
<keyword evidence="1" id="KW-0812">Transmembrane</keyword>
<dbReference type="AlphaFoldDB" id="A0A3S9B3K8"/>
<evidence type="ECO:0000313" key="3">
    <source>
        <dbReference type="EMBL" id="AZN71538.1"/>
    </source>
</evidence>
<dbReference type="InterPro" id="IPR014922">
    <property type="entry name" value="YdhG-like"/>
</dbReference>
<accession>A0A3S9B3K8</accession>
<dbReference type="OrthoDB" id="3236524at2"/>
<keyword evidence="1" id="KW-0472">Membrane</keyword>
<dbReference type="Gene3D" id="3.90.1150.200">
    <property type="match status" value="1"/>
</dbReference>
<evidence type="ECO:0000259" key="2">
    <source>
        <dbReference type="Pfam" id="PF08818"/>
    </source>
</evidence>
<proteinExistence type="predicted"/>
<dbReference type="KEGG" id="abaw:D5400_09895"/>
<sequence>MIVFTDHDAYIAAAPEALRPLLKLVRARLALTLPDADEVIQYGMPGFCSAGLVIAGYAAFSKQCGLYVSKGAISTHLDEVAAAGLKASKTGVTFSPAKPIPNELIASLALASRKELGV</sequence>
<keyword evidence="1" id="KW-1133">Transmembrane helix</keyword>
<dbReference type="Pfam" id="PF08818">
    <property type="entry name" value="DUF1801"/>
    <property type="match status" value="1"/>
</dbReference>
<dbReference type="RefSeq" id="WP_126009847.1">
    <property type="nucleotide sequence ID" value="NZ_CP032509.1"/>
</dbReference>
<evidence type="ECO:0000313" key="4">
    <source>
        <dbReference type="Proteomes" id="UP000268192"/>
    </source>
</evidence>
<feature type="domain" description="YdhG-like" evidence="2">
    <location>
        <begin position="19"/>
        <end position="109"/>
    </location>
</feature>